<keyword evidence="1" id="KW-0812">Transmembrane</keyword>
<sequence>MPLPAQEHDARSVAVVIPCYRVSRQIADLVARIGPCCHAIYAIDDACPEHSGDALEAACDDPRLTVLRHTVNQGVGGAVMTGYRAALADGHAVVVKLDGDGQMDPALIPALVHPILAGQADYVKGNRFFMVSDVKAMPKGRIAGNLALSFLTKLSSGYWSLFDPNNGFVAIDARVLAHLPLDLIARRYFFESDMLFRLNTLRARVVDMPMRAVYGDEESSLKPLRMIPHFARRHAVNLAKRLGYSYYLRDFTLASIELPLGLLLTLFGAIFGAVTWYRNAGAGIETPTGTVMLAVLPILVGLQLLLAFIGYDTANAPSEPIGPTIGPPSR</sequence>
<protein>
    <submittedName>
        <fullName evidence="3">Glycosyltransferase family 2 protein</fullName>
    </submittedName>
</protein>
<feature type="transmembrane region" description="Helical" evidence="1">
    <location>
        <begin position="289"/>
        <end position="311"/>
    </location>
</feature>
<dbReference type="InterPro" id="IPR001173">
    <property type="entry name" value="Glyco_trans_2-like"/>
</dbReference>
<organism evidence="3 4">
    <name type="scientific">Novosphingobium aureum</name>
    <dbReference type="NCBI Taxonomy" id="2792964"/>
    <lineage>
        <taxon>Bacteria</taxon>
        <taxon>Pseudomonadati</taxon>
        <taxon>Pseudomonadota</taxon>
        <taxon>Alphaproteobacteria</taxon>
        <taxon>Sphingomonadales</taxon>
        <taxon>Sphingomonadaceae</taxon>
        <taxon>Novosphingobium</taxon>
    </lineage>
</organism>
<dbReference type="AlphaFoldDB" id="A0A931MMM7"/>
<gene>
    <name evidence="3" type="ORF">I5E68_16580</name>
</gene>
<evidence type="ECO:0000259" key="2">
    <source>
        <dbReference type="Pfam" id="PF00535"/>
    </source>
</evidence>
<comment type="caution">
    <text evidence="3">The sequence shown here is derived from an EMBL/GenBank/DDBJ whole genome shotgun (WGS) entry which is preliminary data.</text>
</comment>
<dbReference type="PANTHER" id="PTHR48090">
    <property type="entry name" value="UNDECAPRENYL-PHOSPHATE 4-DEOXY-4-FORMAMIDO-L-ARABINOSE TRANSFERASE-RELATED"/>
    <property type="match status" value="1"/>
</dbReference>
<dbReference type="PANTHER" id="PTHR48090:SF7">
    <property type="entry name" value="RFBJ PROTEIN"/>
    <property type="match status" value="1"/>
</dbReference>
<keyword evidence="1" id="KW-0472">Membrane</keyword>
<name>A0A931MMM7_9SPHN</name>
<evidence type="ECO:0000256" key="1">
    <source>
        <dbReference type="SAM" id="Phobius"/>
    </source>
</evidence>
<evidence type="ECO:0000313" key="3">
    <source>
        <dbReference type="EMBL" id="MBH0114565.1"/>
    </source>
</evidence>
<keyword evidence="4" id="KW-1185">Reference proteome</keyword>
<dbReference type="EMBL" id="JADZGI010000003">
    <property type="protein sequence ID" value="MBH0114565.1"/>
    <property type="molecule type" value="Genomic_DNA"/>
</dbReference>
<keyword evidence="1" id="KW-1133">Transmembrane helix</keyword>
<dbReference type="InterPro" id="IPR029044">
    <property type="entry name" value="Nucleotide-diphossugar_trans"/>
</dbReference>
<accession>A0A931MMM7</accession>
<dbReference type="SUPFAM" id="SSF53448">
    <property type="entry name" value="Nucleotide-diphospho-sugar transferases"/>
    <property type="match status" value="1"/>
</dbReference>
<feature type="domain" description="Glycosyltransferase 2-like" evidence="2">
    <location>
        <begin position="15"/>
        <end position="176"/>
    </location>
</feature>
<dbReference type="Proteomes" id="UP000617634">
    <property type="component" value="Unassembled WGS sequence"/>
</dbReference>
<evidence type="ECO:0000313" key="4">
    <source>
        <dbReference type="Proteomes" id="UP000617634"/>
    </source>
</evidence>
<reference evidence="3" key="1">
    <citation type="submission" date="2020-11" db="EMBL/GenBank/DDBJ databases">
        <title>Novosphingobium aureum sp. nov., a marine bacterium isolated from sediment of a salt flat.</title>
        <authorList>
            <person name="Yoo Y."/>
            <person name="Kim J.-J."/>
        </authorList>
    </citation>
    <scope>NUCLEOTIDE SEQUENCE</scope>
    <source>
        <strain evidence="3">YJ-S2-02</strain>
    </source>
</reference>
<dbReference type="Pfam" id="PF00535">
    <property type="entry name" value="Glycos_transf_2"/>
    <property type="match status" value="1"/>
</dbReference>
<dbReference type="CDD" id="cd04179">
    <property type="entry name" value="DPM_DPG-synthase_like"/>
    <property type="match status" value="1"/>
</dbReference>
<dbReference type="Gene3D" id="3.90.550.10">
    <property type="entry name" value="Spore Coat Polysaccharide Biosynthesis Protein SpsA, Chain A"/>
    <property type="match status" value="1"/>
</dbReference>
<dbReference type="InterPro" id="IPR050256">
    <property type="entry name" value="Glycosyltransferase_2"/>
</dbReference>
<feature type="transmembrane region" description="Helical" evidence="1">
    <location>
        <begin position="258"/>
        <end position="277"/>
    </location>
</feature>
<proteinExistence type="predicted"/>